<feature type="active site" evidence="12">
    <location>
        <position position="276"/>
    </location>
</feature>
<feature type="active site" description="Nucleophile" evidence="12">
    <location>
        <position position="119"/>
    </location>
</feature>
<evidence type="ECO:0000256" key="11">
    <source>
        <dbReference type="PIRNR" id="PIRNR006431"/>
    </source>
</evidence>
<evidence type="ECO:0000256" key="9">
    <source>
        <dbReference type="ARBA" id="ARBA00022801"/>
    </source>
</evidence>
<evidence type="ECO:0000256" key="1">
    <source>
        <dbReference type="ARBA" id="ARBA00001585"/>
    </source>
</evidence>
<dbReference type="InterPro" id="IPR029058">
    <property type="entry name" value="AB_hydrolase_fold"/>
</dbReference>
<dbReference type="Proteomes" id="UP000544872">
    <property type="component" value="Unassembled WGS sequence"/>
</dbReference>
<comment type="similarity">
    <text evidence="3 11 13">Belongs to the peptidase S33 family.</text>
</comment>
<dbReference type="InterPro" id="IPR002410">
    <property type="entry name" value="Peptidase_S33"/>
</dbReference>
<organism evidence="15 16">
    <name type="scientific">Novispirillum itersonii</name>
    <name type="common">Aquaspirillum itersonii</name>
    <dbReference type="NCBI Taxonomy" id="189"/>
    <lineage>
        <taxon>Bacteria</taxon>
        <taxon>Pseudomonadati</taxon>
        <taxon>Pseudomonadota</taxon>
        <taxon>Alphaproteobacteria</taxon>
        <taxon>Rhodospirillales</taxon>
        <taxon>Novispirillaceae</taxon>
        <taxon>Novispirillum</taxon>
    </lineage>
</organism>
<dbReference type="RefSeq" id="WP_184263626.1">
    <property type="nucleotide sequence ID" value="NZ_JACIIX010000007.1"/>
</dbReference>
<reference evidence="15 16" key="1">
    <citation type="submission" date="2020-08" db="EMBL/GenBank/DDBJ databases">
        <title>Genomic Encyclopedia of Type Strains, Phase IV (KMG-IV): sequencing the most valuable type-strain genomes for metagenomic binning, comparative biology and taxonomic classification.</title>
        <authorList>
            <person name="Goeker M."/>
        </authorList>
    </citation>
    <scope>NUCLEOTIDE SEQUENCE [LARGE SCALE GENOMIC DNA]</scope>
    <source>
        <strain evidence="15 16">DSM 11590</strain>
    </source>
</reference>
<evidence type="ECO:0000256" key="13">
    <source>
        <dbReference type="RuleBase" id="RU003421"/>
    </source>
</evidence>
<sequence>MTVQRPQNRPLAPFPVTEPRASGLLEVGDGHRIYWEDCGAPDGIPVVYVHGGPGAGCAPVHRSFFDPSVYRVILFDQRGAGRSKPYAAWNDNTTAHLVADMETLRTHLGIDQWLLFGGSWGSTLALAYGQAHPQCSLGFILRGIFLFRQREVDWFIHGMGRFFPEAAADFFGALSPEERQDPLMAYYRQLTDPDPAVHGLAARRWAGFEDACARLIPSVSPLSGVPGPDGRIEGLAIARLEAHYMAHAGFLEEGQLLRDIGRIRHLPCTIVQGRYDVICPPETAADLHRAWPESRLVMVPDAGHSALEPGIRAELMQALQDFATGVRGVG</sequence>
<comment type="caution">
    <text evidence="15">The sequence shown here is derived from an EMBL/GenBank/DDBJ whole genome shotgun (WGS) entry which is preliminary data.</text>
</comment>
<evidence type="ECO:0000256" key="4">
    <source>
        <dbReference type="ARBA" id="ARBA00012568"/>
    </source>
</evidence>
<evidence type="ECO:0000256" key="3">
    <source>
        <dbReference type="ARBA" id="ARBA00010088"/>
    </source>
</evidence>
<evidence type="ECO:0000259" key="14">
    <source>
        <dbReference type="Pfam" id="PF00561"/>
    </source>
</evidence>
<dbReference type="PANTHER" id="PTHR43722:SF1">
    <property type="entry name" value="PROLINE IMINOPEPTIDASE"/>
    <property type="match status" value="1"/>
</dbReference>
<keyword evidence="7 11" id="KW-0963">Cytoplasm</keyword>
<dbReference type="InterPro" id="IPR000073">
    <property type="entry name" value="AB_hydrolase_1"/>
</dbReference>
<evidence type="ECO:0000256" key="8">
    <source>
        <dbReference type="ARBA" id="ARBA00022670"/>
    </source>
</evidence>
<keyword evidence="6 11" id="KW-0031">Aminopeptidase</keyword>
<evidence type="ECO:0000313" key="16">
    <source>
        <dbReference type="Proteomes" id="UP000544872"/>
    </source>
</evidence>
<dbReference type="GO" id="GO:0006508">
    <property type="term" value="P:proteolysis"/>
    <property type="evidence" value="ECO:0007669"/>
    <property type="project" value="UniProtKB-KW"/>
</dbReference>
<feature type="domain" description="AB hydrolase-1" evidence="14">
    <location>
        <begin position="45"/>
        <end position="308"/>
    </location>
</feature>
<dbReference type="PIRSF" id="PIRSF006431">
    <property type="entry name" value="Pept_S33"/>
    <property type="match status" value="1"/>
</dbReference>
<dbReference type="InterPro" id="IPR005944">
    <property type="entry name" value="Pro_iminopeptidase"/>
</dbReference>
<dbReference type="Gene3D" id="3.40.50.1820">
    <property type="entry name" value="alpha/beta hydrolase"/>
    <property type="match status" value="1"/>
</dbReference>
<feature type="active site" description="Proton donor" evidence="12">
    <location>
        <position position="304"/>
    </location>
</feature>
<accession>A0A7W9ZGT8</accession>
<dbReference type="PRINTS" id="PR00793">
    <property type="entry name" value="PROAMNOPTASE"/>
</dbReference>
<evidence type="ECO:0000256" key="6">
    <source>
        <dbReference type="ARBA" id="ARBA00022438"/>
    </source>
</evidence>
<dbReference type="GO" id="GO:0005737">
    <property type="term" value="C:cytoplasm"/>
    <property type="evidence" value="ECO:0007669"/>
    <property type="project" value="UniProtKB-SubCell"/>
</dbReference>
<dbReference type="AlphaFoldDB" id="A0A7W9ZGT8"/>
<keyword evidence="8 11" id="KW-0645">Protease</keyword>
<evidence type="ECO:0000256" key="12">
    <source>
        <dbReference type="PIRSR" id="PIRSR006431-1"/>
    </source>
</evidence>
<name>A0A7W9ZGT8_NOVIT</name>
<keyword evidence="9 11" id="KW-0378">Hydrolase</keyword>
<evidence type="ECO:0000256" key="2">
    <source>
        <dbReference type="ARBA" id="ARBA00004496"/>
    </source>
</evidence>
<gene>
    <name evidence="15" type="ORF">FHS48_002233</name>
</gene>
<evidence type="ECO:0000256" key="5">
    <source>
        <dbReference type="ARBA" id="ARBA00021843"/>
    </source>
</evidence>
<dbReference type="PANTHER" id="PTHR43722">
    <property type="entry name" value="PROLINE IMINOPEPTIDASE"/>
    <property type="match status" value="1"/>
</dbReference>
<evidence type="ECO:0000313" key="15">
    <source>
        <dbReference type="EMBL" id="MBB6210808.1"/>
    </source>
</evidence>
<comment type="catalytic activity">
    <reaction evidence="1 11 13">
        <text>Release of N-terminal proline from a peptide.</text>
        <dbReference type="EC" id="3.4.11.5"/>
    </reaction>
</comment>
<keyword evidence="16" id="KW-1185">Reference proteome</keyword>
<comment type="subcellular location">
    <subcellularLocation>
        <location evidence="2 11">Cytoplasm</location>
    </subcellularLocation>
</comment>
<dbReference type="EC" id="3.4.11.5" evidence="4 11"/>
<protein>
    <recommendedName>
        <fullName evidence="5 11">Proline iminopeptidase</fullName>
        <shortName evidence="11">PIP</shortName>
        <ecNumber evidence="4 11">3.4.11.5</ecNumber>
    </recommendedName>
    <alternativeName>
        <fullName evidence="10 11">Prolyl aminopeptidase</fullName>
    </alternativeName>
</protein>
<evidence type="ECO:0000256" key="10">
    <source>
        <dbReference type="ARBA" id="ARBA00029605"/>
    </source>
</evidence>
<dbReference type="EMBL" id="JACIIX010000007">
    <property type="protein sequence ID" value="MBB6210808.1"/>
    <property type="molecule type" value="Genomic_DNA"/>
</dbReference>
<dbReference type="NCBIfam" id="TIGR01249">
    <property type="entry name" value="pro_imino_pep_1"/>
    <property type="match status" value="1"/>
</dbReference>
<proteinExistence type="inferred from homology"/>
<dbReference type="GO" id="GO:0004177">
    <property type="term" value="F:aminopeptidase activity"/>
    <property type="evidence" value="ECO:0007669"/>
    <property type="project" value="UniProtKB-UniRule"/>
</dbReference>
<dbReference type="SUPFAM" id="SSF53474">
    <property type="entry name" value="alpha/beta-Hydrolases"/>
    <property type="match status" value="1"/>
</dbReference>
<dbReference type="Pfam" id="PF00561">
    <property type="entry name" value="Abhydrolase_1"/>
    <property type="match status" value="1"/>
</dbReference>
<evidence type="ECO:0000256" key="7">
    <source>
        <dbReference type="ARBA" id="ARBA00022490"/>
    </source>
</evidence>